<evidence type="ECO:0000256" key="1">
    <source>
        <dbReference type="SAM" id="MobiDB-lite"/>
    </source>
</evidence>
<dbReference type="AlphaFoldDB" id="A0A6J7AVI6"/>
<dbReference type="EMBL" id="CAFABA010000280">
    <property type="protein sequence ID" value="CAB4836982.1"/>
    <property type="molecule type" value="Genomic_DNA"/>
</dbReference>
<name>A0A6J7AVI6_9ZZZZ</name>
<reference evidence="2" key="1">
    <citation type="submission" date="2020-05" db="EMBL/GenBank/DDBJ databases">
        <authorList>
            <person name="Chiriac C."/>
            <person name="Salcher M."/>
            <person name="Ghai R."/>
            <person name="Kavagutti S V."/>
        </authorList>
    </citation>
    <scope>NUCLEOTIDE SEQUENCE</scope>
</reference>
<organism evidence="2">
    <name type="scientific">freshwater metagenome</name>
    <dbReference type="NCBI Taxonomy" id="449393"/>
    <lineage>
        <taxon>unclassified sequences</taxon>
        <taxon>metagenomes</taxon>
        <taxon>ecological metagenomes</taxon>
    </lineage>
</organism>
<sequence length="206" mass="22229">MDDDHVALAAEVDDLLHERDIDAHGGGIVRERDHEHARLGPGVLVTALQVVDELVALGQRDFANGRPGEDGAPDVDGVGRSRHEREVAGLQQGPHEVGEPFLRADGVDDLGGRVEMDTPAPQVHRRRGLAELGDTLARRVSVVASVVRSLGELLDRDVGRGQIGVAEPEVDHVATGSPGFELQRIDNGEYVGRQRVDATELHGRQR</sequence>
<feature type="region of interest" description="Disordered" evidence="1">
    <location>
        <begin position="61"/>
        <end position="84"/>
    </location>
</feature>
<protein>
    <submittedName>
        <fullName evidence="2">Unannotated protein</fullName>
    </submittedName>
</protein>
<evidence type="ECO:0000313" key="2">
    <source>
        <dbReference type="EMBL" id="CAB4836982.1"/>
    </source>
</evidence>
<proteinExistence type="predicted"/>
<gene>
    <name evidence="2" type="ORF">UFOPK3139_03430</name>
</gene>
<accession>A0A6J7AVI6</accession>